<sequence length="77" mass="9126">MEALEAKFKDREEEELQRKWQEERASLVTDFQRQQEVERKRLDEAWVYMASLGQSMVQPPPAFTPPPLPSRVLQLLL</sequence>
<reference evidence="1 2" key="1">
    <citation type="journal article" date="2005" name="PLoS Biol.">
        <title>The genomes of Oryza sativa: a history of duplications.</title>
        <authorList>
            <person name="Yu J."/>
            <person name="Wang J."/>
            <person name="Lin W."/>
            <person name="Li S."/>
            <person name="Li H."/>
            <person name="Zhou J."/>
            <person name="Ni P."/>
            <person name="Dong W."/>
            <person name="Hu S."/>
            <person name="Zeng C."/>
            <person name="Zhang J."/>
            <person name="Zhang Y."/>
            <person name="Li R."/>
            <person name="Xu Z."/>
            <person name="Li S."/>
            <person name="Li X."/>
            <person name="Zheng H."/>
            <person name="Cong L."/>
            <person name="Lin L."/>
            <person name="Yin J."/>
            <person name="Geng J."/>
            <person name="Li G."/>
            <person name="Shi J."/>
            <person name="Liu J."/>
            <person name="Lv H."/>
            <person name="Li J."/>
            <person name="Wang J."/>
            <person name="Deng Y."/>
            <person name="Ran L."/>
            <person name="Shi X."/>
            <person name="Wang X."/>
            <person name="Wu Q."/>
            <person name="Li C."/>
            <person name="Ren X."/>
            <person name="Wang J."/>
            <person name="Wang X."/>
            <person name="Li D."/>
            <person name="Liu D."/>
            <person name="Zhang X."/>
            <person name="Ji Z."/>
            <person name="Zhao W."/>
            <person name="Sun Y."/>
            <person name="Zhang Z."/>
            <person name="Bao J."/>
            <person name="Han Y."/>
            <person name="Dong L."/>
            <person name="Ji J."/>
            <person name="Chen P."/>
            <person name="Wu S."/>
            <person name="Liu J."/>
            <person name="Xiao Y."/>
            <person name="Bu D."/>
            <person name="Tan J."/>
            <person name="Yang L."/>
            <person name="Ye C."/>
            <person name="Zhang J."/>
            <person name="Xu J."/>
            <person name="Zhou Y."/>
            <person name="Yu Y."/>
            <person name="Zhang B."/>
            <person name="Zhuang S."/>
            <person name="Wei H."/>
            <person name="Liu B."/>
            <person name="Lei M."/>
            <person name="Yu H."/>
            <person name="Li Y."/>
            <person name="Xu H."/>
            <person name="Wei S."/>
            <person name="He X."/>
            <person name="Fang L."/>
            <person name="Zhang Z."/>
            <person name="Zhang Y."/>
            <person name="Huang X."/>
            <person name="Su Z."/>
            <person name="Tong W."/>
            <person name="Li J."/>
            <person name="Tong Z."/>
            <person name="Li S."/>
            <person name="Ye J."/>
            <person name="Wang L."/>
            <person name="Fang L."/>
            <person name="Lei T."/>
            <person name="Chen C."/>
            <person name="Chen H."/>
            <person name="Xu Z."/>
            <person name="Li H."/>
            <person name="Huang H."/>
            <person name="Zhang F."/>
            <person name="Xu H."/>
            <person name="Li N."/>
            <person name="Zhao C."/>
            <person name="Li S."/>
            <person name="Dong L."/>
            <person name="Huang Y."/>
            <person name="Li L."/>
            <person name="Xi Y."/>
            <person name="Qi Q."/>
            <person name="Li W."/>
            <person name="Zhang B."/>
            <person name="Hu W."/>
            <person name="Zhang Y."/>
            <person name="Tian X."/>
            <person name="Jiao Y."/>
            <person name="Liang X."/>
            <person name="Jin J."/>
            <person name="Gao L."/>
            <person name="Zheng W."/>
            <person name="Hao B."/>
            <person name="Liu S."/>
            <person name="Wang W."/>
            <person name="Yuan L."/>
            <person name="Cao M."/>
            <person name="McDermott J."/>
            <person name="Samudrala R."/>
            <person name="Wang J."/>
            <person name="Wong G.K."/>
            <person name="Yang H."/>
        </authorList>
    </citation>
    <scope>NUCLEOTIDE SEQUENCE [LARGE SCALE GENOMIC DNA]</scope>
    <source>
        <strain evidence="2">cv. 93-11</strain>
    </source>
</reference>
<gene>
    <name evidence="1" type="ORF">OsI_24611</name>
</gene>
<dbReference type="AlphaFoldDB" id="B8B6K6"/>
<accession>B8B6K6</accession>
<organism evidence="1 2">
    <name type="scientific">Oryza sativa subsp. indica</name>
    <name type="common">Rice</name>
    <dbReference type="NCBI Taxonomy" id="39946"/>
    <lineage>
        <taxon>Eukaryota</taxon>
        <taxon>Viridiplantae</taxon>
        <taxon>Streptophyta</taxon>
        <taxon>Embryophyta</taxon>
        <taxon>Tracheophyta</taxon>
        <taxon>Spermatophyta</taxon>
        <taxon>Magnoliopsida</taxon>
        <taxon>Liliopsida</taxon>
        <taxon>Poales</taxon>
        <taxon>Poaceae</taxon>
        <taxon>BOP clade</taxon>
        <taxon>Oryzoideae</taxon>
        <taxon>Oryzeae</taxon>
        <taxon>Oryzinae</taxon>
        <taxon>Oryza</taxon>
        <taxon>Oryza sativa</taxon>
    </lineage>
</organism>
<dbReference type="EMBL" id="CM000132">
    <property type="protein sequence ID" value="EEC81392.1"/>
    <property type="molecule type" value="Genomic_DNA"/>
</dbReference>
<dbReference type="Gramene" id="BGIOSGA024965-TA">
    <property type="protein sequence ID" value="BGIOSGA024965-PA"/>
    <property type="gene ID" value="BGIOSGA024965"/>
</dbReference>
<dbReference type="HOGENOM" id="CLU_2642463_0_0_1"/>
<protein>
    <submittedName>
        <fullName evidence="1">Uncharacterized protein</fullName>
    </submittedName>
</protein>
<proteinExistence type="predicted"/>
<evidence type="ECO:0000313" key="1">
    <source>
        <dbReference type="EMBL" id="EEC81392.1"/>
    </source>
</evidence>
<evidence type="ECO:0000313" key="2">
    <source>
        <dbReference type="Proteomes" id="UP000007015"/>
    </source>
</evidence>
<dbReference type="Proteomes" id="UP000007015">
    <property type="component" value="Chromosome 7"/>
</dbReference>
<name>B8B6K6_ORYSI</name>
<keyword evidence="2" id="KW-1185">Reference proteome</keyword>